<dbReference type="Proteomes" id="UP000504607">
    <property type="component" value="Chromosome 13"/>
</dbReference>
<proteinExistence type="predicted"/>
<evidence type="ECO:0000313" key="3">
    <source>
        <dbReference type="RefSeq" id="XP_029123734.1"/>
    </source>
</evidence>
<dbReference type="AlphaFoldDB" id="A0A8N4IGW7"/>
<dbReference type="RefSeq" id="XP_029123734.1">
    <property type="nucleotide sequence ID" value="XM_029267901.1"/>
</dbReference>
<dbReference type="OrthoDB" id="1882547at2759"/>
<organism evidence="2 3">
    <name type="scientific">Elaeis guineensis var. tenera</name>
    <name type="common">Oil palm</name>
    <dbReference type="NCBI Taxonomy" id="51953"/>
    <lineage>
        <taxon>Eukaryota</taxon>
        <taxon>Viridiplantae</taxon>
        <taxon>Streptophyta</taxon>
        <taxon>Embryophyta</taxon>
        <taxon>Tracheophyta</taxon>
        <taxon>Spermatophyta</taxon>
        <taxon>Magnoliopsida</taxon>
        <taxon>Liliopsida</taxon>
        <taxon>Arecaceae</taxon>
        <taxon>Arecoideae</taxon>
        <taxon>Cocoseae</taxon>
        <taxon>Elaeidinae</taxon>
        <taxon>Elaeis</taxon>
    </lineage>
</organism>
<name>A0A8N4IGW7_ELAGV</name>
<evidence type="ECO:0000313" key="2">
    <source>
        <dbReference type="Proteomes" id="UP000504607"/>
    </source>
</evidence>
<sequence length="151" mass="15430">MSASINNIAATFAAASGFPPSSSSSPPPQSSSSSPAVTAAFFASLSPSPACPIFATWNPQSSLPPSHCSSLLGLYGLPGPRPHPFLRLPRAAVVHPSSVAVSVGDRLPDAALSYLDRGGAIRTVALAELTRARKAVIMAVPGAFFAPPRPR</sequence>
<protein>
    <submittedName>
        <fullName evidence="3">Uncharacterized protein LOC105056263</fullName>
    </submittedName>
</protein>
<reference evidence="3" key="1">
    <citation type="submission" date="2025-08" db="UniProtKB">
        <authorList>
            <consortium name="RefSeq"/>
        </authorList>
    </citation>
    <scope>IDENTIFICATION</scope>
</reference>
<feature type="region of interest" description="Disordered" evidence="1">
    <location>
        <begin position="15"/>
        <end position="34"/>
    </location>
</feature>
<keyword evidence="2" id="KW-1185">Reference proteome</keyword>
<gene>
    <name evidence="3" type="primary">LOC105056263</name>
</gene>
<evidence type="ECO:0000256" key="1">
    <source>
        <dbReference type="SAM" id="MobiDB-lite"/>
    </source>
</evidence>
<dbReference type="Gene3D" id="3.40.30.10">
    <property type="entry name" value="Glutaredoxin"/>
    <property type="match status" value="1"/>
</dbReference>
<feature type="non-terminal residue" evidence="3">
    <location>
        <position position="151"/>
    </location>
</feature>
<accession>A0A8N4IGW7</accession>